<dbReference type="InParanoid" id="F4S1N3"/>
<dbReference type="HOGENOM" id="CLU_953403_0_0_1"/>
<feature type="region of interest" description="Disordered" evidence="1">
    <location>
        <begin position="46"/>
        <end position="292"/>
    </location>
</feature>
<evidence type="ECO:0000313" key="2">
    <source>
        <dbReference type="EMBL" id="EGG01408.1"/>
    </source>
</evidence>
<gene>
    <name evidence="2" type="ORF">MELLADRAFT_72986</name>
</gene>
<sequence length="292" mass="31444">MLQPGDTINPSSSQTLSAEAPDDQQSWIEGHKIVVESNNGENVHVLSIPQDCSDSPASRSQGPSVAVVNDTIVVDETLLPRDAASHDQQEEHPAESVRPRSSSSRSASVHSGDPAPDDDEWEEEIDSQSVHSSTQRSRGTSSRAHSTNSARPRSTRHSLRRTQILHGKSAHSGSKLASVDDISRPEPSAARRASHHPARTIGFHNVKDHHPRSGLSAIRSGHASTRSSSPSQSIRFADHMARPNRGGPKKTKKRSKLGILKRISSSNPSSSLPPDNAEDPSAEGDKESKPEN</sequence>
<reference evidence="3" key="1">
    <citation type="journal article" date="2011" name="Proc. Natl. Acad. Sci. U.S.A.">
        <title>Obligate biotrophy features unraveled by the genomic analysis of rust fungi.</title>
        <authorList>
            <person name="Duplessis S."/>
            <person name="Cuomo C.A."/>
            <person name="Lin Y.-C."/>
            <person name="Aerts A."/>
            <person name="Tisserant E."/>
            <person name="Veneault-Fourrey C."/>
            <person name="Joly D.L."/>
            <person name="Hacquard S."/>
            <person name="Amselem J."/>
            <person name="Cantarel B.L."/>
            <person name="Chiu R."/>
            <person name="Coutinho P.M."/>
            <person name="Feau N."/>
            <person name="Field M."/>
            <person name="Frey P."/>
            <person name="Gelhaye E."/>
            <person name="Goldberg J."/>
            <person name="Grabherr M.G."/>
            <person name="Kodira C.D."/>
            <person name="Kohler A."/>
            <person name="Kuees U."/>
            <person name="Lindquist E.A."/>
            <person name="Lucas S.M."/>
            <person name="Mago R."/>
            <person name="Mauceli E."/>
            <person name="Morin E."/>
            <person name="Murat C."/>
            <person name="Pangilinan J.L."/>
            <person name="Park R."/>
            <person name="Pearson M."/>
            <person name="Quesneville H."/>
            <person name="Rouhier N."/>
            <person name="Sakthikumar S."/>
            <person name="Salamov A.A."/>
            <person name="Schmutz J."/>
            <person name="Selles B."/>
            <person name="Shapiro H."/>
            <person name="Tanguay P."/>
            <person name="Tuskan G.A."/>
            <person name="Henrissat B."/>
            <person name="Van de Peer Y."/>
            <person name="Rouze P."/>
            <person name="Ellis J.G."/>
            <person name="Dodds P.N."/>
            <person name="Schein J.E."/>
            <person name="Zhong S."/>
            <person name="Hamelin R.C."/>
            <person name="Grigoriev I.V."/>
            <person name="Szabo L.J."/>
            <person name="Martin F."/>
        </authorList>
    </citation>
    <scope>NUCLEOTIDE SEQUENCE [LARGE SCALE GENOMIC DNA]</scope>
    <source>
        <strain evidence="3">98AG31 / pathotype 3-4-7</strain>
    </source>
</reference>
<dbReference type="VEuPathDB" id="FungiDB:MELLADRAFT_72986"/>
<feature type="compositionally biased region" description="Acidic residues" evidence="1">
    <location>
        <begin position="115"/>
        <end position="126"/>
    </location>
</feature>
<accession>F4S1N3</accession>
<dbReference type="RefSeq" id="XP_007415258.1">
    <property type="nucleotide sequence ID" value="XM_007415196.1"/>
</dbReference>
<dbReference type="GeneID" id="18932245"/>
<dbReference type="AlphaFoldDB" id="F4S1N3"/>
<protein>
    <submittedName>
        <fullName evidence="2">Uncharacterized protein</fullName>
    </submittedName>
</protein>
<proteinExistence type="predicted"/>
<feature type="compositionally biased region" description="Low complexity" evidence="1">
    <location>
        <begin position="264"/>
        <end position="274"/>
    </location>
</feature>
<evidence type="ECO:0000256" key="1">
    <source>
        <dbReference type="SAM" id="MobiDB-lite"/>
    </source>
</evidence>
<feature type="compositionally biased region" description="Basic and acidic residues" evidence="1">
    <location>
        <begin position="83"/>
        <end position="98"/>
    </location>
</feature>
<name>F4S1N3_MELLP</name>
<keyword evidence="3" id="KW-1185">Reference proteome</keyword>
<feature type="compositionally biased region" description="Low complexity" evidence="1">
    <location>
        <begin position="99"/>
        <end position="111"/>
    </location>
</feature>
<dbReference type="OrthoDB" id="10524670at2759"/>
<dbReference type="Proteomes" id="UP000001072">
    <property type="component" value="Unassembled WGS sequence"/>
</dbReference>
<dbReference type="EMBL" id="GL883138">
    <property type="protein sequence ID" value="EGG01408.1"/>
    <property type="molecule type" value="Genomic_DNA"/>
</dbReference>
<feature type="compositionally biased region" description="Low complexity" evidence="1">
    <location>
        <begin position="224"/>
        <end position="233"/>
    </location>
</feature>
<feature type="compositionally biased region" description="Low complexity" evidence="1">
    <location>
        <begin position="132"/>
        <end position="143"/>
    </location>
</feature>
<feature type="compositionally biased region" description="Basic and acidic residues" evidence="1">
    <location>
        <begin position="283"/>
        <end position="292"/>
    </location>
</feature>
<feature type="compositionally biased region" description="Polar residues" evidence="1">
    <location>
        <begin position="1"/>
        <end position="27"/>
    </location>
</feature>
<evidence type="ECO:0000313" key="3">
    <source>
        <dbReference type="Proteomes" id="UP000001072"/>
    </source>
</evidence>
<feature type="region of interest" description="Disordered" evidence="1">
    <location>
        <begin position="1"/>
        <end position="29"/>
    </location>
</feature>
<feature type="compositionally biased region" description="Basic residues" evidence="1">
    <location>
        <begin position="247"/>
        <end position="256"/>
    </location>
</feature>
<organism evidence="3">
    <name type="scientific">Melampsora larici-populina (strain 98AG31 / pathotype 3-4-7)</name>
    <name type="common">Poplar leaf rust fungus</name>
    <dbReference type="NCBI Taxonomy" id="747676"/>
    <lineage>
        <taxon>Eukaryota</taxon>
        <taxon>Fungi</taxon>
        <taxon>Dikarya</taxon>
        <taxon>Basidiomycota</taxon>
        <taxon>Pucciniomycotina</taxon>
        <taxon>Pucciniomycetes</taxon>
        <taxon>Pucciniales</taxon>
        <taxon>Melampsoraceae</taxon>
        <taxon>Melampsora</taxon>
    </lineage>
</organism>
<feature type="compositionally biased region" description="Polar residues" evidence="1">
    <location>
        <begin position="50"/>
        <end position="63"/>
    </location>
</feature>
<dbReference type="KEGG" id="mlr:MELLADRAFT_72986"/>